<evidence type="ECO:0000259" key="1">
    <source>
        <dbReference type="PROSITE" id="PS51459"/>
    </source>
</evidence>
<dbReference type="PANTHER" id="PTHR35810:SF1">
    <property type="entry name" value="CYTOPLASMIC PROTEIN"/>
    <property type="match status" value="1"/>
</dbReference>
<organism evidence="2 3">
    <name type="scientific">bacterium (Candidatus Gribaldobacteria) CG08_land_8_20_14_0_20_39_15</name>
    <dbReference type="NCBI Taxonomy" id="2014273"/>
    <lineage>
        <taxon>Bacteria</taxon>
        <taxon>Candidatus Gribaldobacteria</taxon>
    </lineage>
</organism>
<evidence type="ECO:0000313" key="3">
    <source>
        <dbReference type="Proteomes" id="UP000229784"/>
    </source>
</evidence>
<proteinExistence type="predicted"/>
<dbReference type="SUPFAM" id="SSF140931">
    <property type="entry name" value="Fic-like"/>
    <property type="match status" value="1"/>
</dbReference>
<feature type="domain" description="Fido" evidence="1">
    <location>
        <begin position="198"/>
        <end position="299"/>
    </location>
</feature>
<dbReference type="EMBL" id="PEXQ01000068">
    <property type="protein sequence ID" value="PIU14414.1"/>
    <property type="molecule type" value="Genomic_DNA"/>
</dbReference>
<dbReference type="InterPro" id="IPR003812">
    <property type="entry name" value="Fido"/>
</dbReference>
<dbReference type="Pfam" id="PF13310">
    <property type="entry name" value="Virulence_RhuM"/>
    <property type="match status" value="1"/>
</dbReference>
<dbReference type="PROSITE" id="PS51459">
    <property type="entry name" value="FIDO"/>
    <property type="match status" value="1"/>
</dbReference>
<dbReference type="InterPro" id="IPR036597">
    <property type="entry name" value="Fido-like_dom_sf"/>
</dbReference>
<gene>
    <name evidence="2" type="ORF">COT20_02780</name>
</gene>
<dbReference type="AlphaFoldDB" id="A0A2M6XTU6"/>
<dbReference type="InterPro" id="IPR011204">
    <property type="entry name" value="Virulence_RhuM-like"/>
</dbReference>
<protein>
    <submittedName>
        <fullName evidence="2">Death-on-curing protein</fullName>
    </submittedName>
</protein>
<reference evidence="3" key="1">
    <citation type="submission" date="2017-09" db="EMBL/GenBank/DDBJ databases">
        <title>Depth-based differentiation of microbial function through sediment-hosted aquifers and enrichment of novel symbionts in the deep terrestrial subsurface.</title>
        <authorList>
            <person name="Probst A.J."/>
            <person name="Ladd B."/>
            <person name="Jarett J.K."/>
            <person name="Geller-Mcgrath D.E."/>
            <person name="Sieber C.M.K."/>
            <person name="Emerson J.B."/>
            <person name="Anantharaman K."/>
            <person name="Thomas B.C."/>
            <person name="Malmstrom R."/>
            <person name="Stieglmeier M."/>
            <person name="Klingl A."/>
            <person name="Woyke T."/>
            <person name="Ryan C.M."/>
            <person name="Banfield J.F."/>
        </authorList>
    </citation>
    <scope>NUCLEOTIDE SEQUENCE [LARGE SCALE GENOMIC DNA]</scope>
</reference>
<dbReference type="Proteomes" id="UP000229784">
    <property type="component" value="Unassembled WGS sequence"/>
</dbReference>
<sequence>MKKETRKTIVYQAPSGAVEVRLDEKRETIMLTQQQVGQLFDVQKAAISKHVKNILDTRELDKKSTVSILETVQTEGKRKIIRKIEYYNLDLILSIGYRVNSANATKFRQWATKTLRQHILDGYTINKKRLAKNYEAFLCAVEDVKKLLPAGGQVRAEDALELVKMFALTWLSLDAYDKGSFPKTGATKKQIKVTADSINKALIKLKERLVAQKEASELFGAERMKESVAGIIGNVFQSFGGNDLYPTVEEKAAHLLYFMVKNHPFVDGNKRSGAFASAKQFVDKAAEFIHKKNPQRKLL</sequence>
<dbReference type="InterPro" id="IPR053737">
    <property type="entry name" value="Type_II_TA_Toxin"/>
</dbReference>
<dbReference type="Pfam" id="PF02661">
    <property type="entry name" value="Fic"/>
    <property type="match status" value="1"/>
</dbReference>
<comment type="caution">
    <text evidence="2">The sequence shown here is derived from an EMBL/GenBank/DDBJ whole genome shotgun (WGS) entry which is preliminary data.</text>
</comment>
<dbReference type="Gene3D" id="1.20.120.1870">
    <property type="entry name" value="Fic/DOC protein, Fido domain"/>
    <property type="match status" value="1"/>
</dbReference>
<evidence type="ECO:0000313" key="2">
    <source>
        <dbReference type="EMBL" id="PIU14414.1"/>
    </source>
</evidence>
<accession>A0A2M6XTU6</accession>
<name>A0A2M6XTU6_9BACT</name>
<dbReference type="PANTHER" id="PTHR35810">
    <property type="entry name" value="CYTOPLASMIC PROTEIN-RELATED"/>
    <property type="match status" value="1"/>
</dbReference>